<evidence type="ECO:0000313" key="6">
    <source>
        <dbReference type="Proteomes" id="UP000675920"/>
    </source>
</evidence>
<dbReference type="Pfam" id="PF03466">
    <property type="entry name" value="LysR_substrate"/>
    <property type="match status" value="1"/>
</dbReference>
<dbReference type="PANTHER" id="PTHR30537:SF5">
    <property type="entry name" value="HTH-TYPE TRANSCRIPTIONAL ACTIVATOR TTDR-RELATED"/>
    <property type="match status" value="1"/>
</dbReference>
<dbReference type="FunFam" id="1.10.10.10:FF:000001">
    <property type="entry name" value="LysR family transcriptional regulator"/>
    <property type="match status" value="1"/>
</dbReference>
<name>A0A8B6XCB9_9BURK</name>
<keyword evidence="4" id="KW-0804">Transcription</keyword>
<dbReference type="Proteomes" id="UP000675920">
    <property type="component" value="Unplaced"/>
</dbReference>
<dbReference type="GO" id="GO:0043565">
    <property type="term" value="F:sequence-specific DNA binding"/>
    <property type="evidence" value="ECO:0007669"/>
    <property type="project" value="TreeGrafter"/>
</dbReference>
<dbReference type="InterPro" id="IPR036388">
    <property type="entry name" value="WH-like_DNA-bd_sf"/>
</dbReference>
<feature type="domain" description="HTH lysR-type" evidence="5">
    <location>
        <begin position="5"/>
        <end position="62"/>
    </location>
</feature>
<evidence type="ECO:0000256" key="4">
    <source>
        <dbReference type="ARBA" id="ARBA00023163"/>
    </source>
</evidence>
<reference evidence="7" key="2">
    <citation type="journal article" date="2008" name="Microbiology">
        <title>Structure and function of the LysR-type transcriptional regulator (LTTR) family proteins.</title>
        <authorList>
            <person name="Maddocks S.E."/>
            <person name="Oyston P.C.F."/>
        </authorList>
    </citation>
    <scope>NUCLEOTIDE SEQUENCE</scope>
</reference>
<dbReference type="RefSeq" id="WP_156924324.1">
    <property type="nucleotide sequence ID" value="NZ_AXWS01000008.1"/>
</dbReference>
<reference evidence="7" key="1">
    <citation type="journal article" date="1993" name="Annu. Rev. Microbiol.">
        <title>Molecular biology of the LysR family of transcriptional regulators.</title>
        <authorList>
            <person name="Schell M.A."/>
        </authorList>
    </citation>
    <scope>NUCLEOTIDE SEQUENCE</scope>
</reference>
<dbReference type="InterPro" id="IPR058163">
    <property type="entry name" value="LysR-type_TF_proteobact-type"/>
</dbReference>
<evidence type="ECO:0000256" key="1">
    <source>
        <dbReference type="ARBA" id="ARBA00009437"/>
    </source>
</evidence>
<protein>
    <submittedName>
        <fullName evidence="7">LysR family transcriptional regulator</fullName>
    </submittedName>
</protein>
<proteinExistence type="inferred from homology"/>
<sequence length="308" mass="34029">MNKRPDLGDLEIFCVVARLSSFNAAAAELGSSPAHVSKRIAILEATLGARLFHRTTRRVAISADGELVYERARRLLDDADGMAGALSSGRDEPAGLLRVSSGIRLGRNHVSHILVRMRERYPKLEVWLELVNQPYDMLAEGIDIDIRAAAVQEPHLVAHRVVGSRRVLCATPGYLARRGRPRTLAELRQHDCLLFRDRGHSFGTWRLHDADGPVEPVKVTGPLGSNHSDIVQNWLLDGQGIAMLSVWDVAEPLADGRVEQVLPQYWEPADVMAVTTARASASTNVRLGLDFLMRELREGPFALRTGMT</sequence>
<dbReference type="Pfam" id="PF00126">
    <property type="entry name" value="HTH_1"/>
    <property type="match status" value="1"/>
</dbReference>
<dbReference type="InterPro" id="IPR036390">
    <property type="entry name" value="WH_DNA-bd_sf"/>
</dbReference>
<dbReference type="AlphaFoldDB" id="A0A8B6XCB9"/>
<keyword evidence="6" id="KW-1185">Reference proteome</keyword>
<dbReference type="SUPFAM" id="SSF53850">
    <property type="entry name" value="Periplasmic binding protein-like II"/>
    <property type="match status" value="1"/>
</dbReference>
<dbReference type="InterPro" id="IPR000847">
    <property type="entry name" value="LysR_HTH_N"/>
</dbReference>
<accession>A0A8B6XCB9</accession>
<organism evidence="6 7">
    <name type="scientific">Derxia gummosa DSM 723</name>
    <dbReference type="NCBI Taxonomy" id="1121388"/>
    <lineage>
        <taxon>Bacteria</taxon>
        <taxon>Pseudomonadati</taxon>
        <taxon>Pseudomonadota</taxon>
        <taxon>Betaproteobacteria</taxon>
        <taxon>Burkholderiales</taxon>
        <taxon>Alcaligenaceae</taxon>
        <taxon>Derxia</taxon>
    </lineage>
</organism>
<evidence type="ECO:0000256" key="3">
    <source>
        <dbReference type="ARBA" id="ARBA00023125"/>
    </source>
</evidence>
<dbReference type="OrthoDB" id="8954631at2"/>
<comment type="similarity">
    <text evidence="1">Belongs to the LysR transcriptional regulatory family.</text>
</comment>
<dbReference type="SUPFAM" id="SSF46785">
    <property type="entry name" value="Winged helix' DNA-binding domain"/>
    <property type="match status" value="1"/>
</dbReference>
<dbReference type="Gene3D" id="3.40.190.290">
    <property type="match status" value="1"/>
</dbReference>
<keyword evidence="2" id="KW-0805">Transcription regulation</keyword>
<reference evidence="7" key="3">
    <citation type="submission" date="2025-08" db="UniProtKB">
        <authorList>
            <consortium name="RefSeq"/>
        </authorList>
    </citation>
    <scope>IDENTIFICATION</scope>
</reference>
<dbReference type="InterPro" id="IPR005119">
    <property type="entry name" value="LysR_subst-bd"/>
</dbReference>
<dbReference type="GO" id="GO:0003700">
    <property type="term" value="F:DNA-binding transcription factor activity"/>
    <property type="evidence" value="ECO:0007669"/>
    <property type="project" value="InterPro"/>
</dbReference>
<dbReference type="PROSITE" id="PS50931">
    <property type="entry name" value="HTH_LYSR"/>
    <property type="match status" value="1"/>
</dbReference>
<evidence type="ECO:0000259" key="5">
    <source>
        <dbReference type="PROSITE" id="PS50931"/>
    </source>
</evidence>
<evidence type="ECO:0000313" key="7">
    <source>
        <dbReference type="RefSeq" id="WP_156924324.1"/>
    </source>
</evidence>
<evidence type="ECO:0000256" key="2">
    <source>
        <dbReference type="ARBA" id="ARBA00023015"/>
    </source>
</evidence>
<dbReference type="PANTHER" id="PTHR30537">
    <property type="entry name" value="HTH-TYPE TRANSCRIPTIONAL REGULATOR"/>
    <property type="match status" value="1"/>
</dbReference>
<keyword evidence="3" id="KW-0238">DNA-binding</keyword>
<dbReference type="GO" id="GO:0006351">
    <property type="term" value="P:DNA-templated transcription"/>
    <property type="evidence" value="ECO:0007669"/>
    <property type="project" value="TreeGrafter"/>
</dbReference>
<dbReference type="Gene3D" id="1.10.10.10">
    <property type="entry name" value="Winged helix-like DNA-binding domain superfamily/Winged helix DNA-binding domain"/>
    <property type="match status" value="1"/>
</dbReference>